<sequence length="882" mass="91476">MANLRETSTWEAGIYQLETSDPVMGGENGIDNRAPRQLANRTLWLKNELARQIGVVNSGKLGKTENAVSASKLATARNIAMTGDGSWSVNFNGSQNATGAMTLANSGVTAGSYNSVTVDAKGRVTAGLAQTHGLVTATTAQGTANVATGNSNTFLNIVASGVGRTASVGSSTQITGTNGITVSSDTAGKLIVRQVLANSLTDTSTAKALTALQGKVLDEKISALDNRTATLRGQLGTTDLNTLTAAAHTGIWYQENNNNATTERNYPAARSGILFVLPSVWQGQQLYFPYNENALYTRYINNSNSWSAWYKIGETINNLTSASTTASLSANQGKILNETKLDKAGGVLTGAISMPTSVTSMPANTAFAISYGRIQGYSNLYINANTDNSGNEAVVITSGKGLSANKNDGLAVGSNYLTWLGAAVATVNSNVATATKLATARTLAITGDGTGQANFDGSANANIALTLASSGVRAGSYNSVTVDAKGRVTAGLTQTHGLVTATSATGTANTATTNTNTFLNIVASGVGSTASVGSSTQITGTNGISVSSDTAGKLIVTRDSNSPTATKLQTARTLSITGDGTGQANFDGSNNANIALTLASSGVRAGSYNSVTVDAKGRVTAGLTQTHGLVTATSATGTANTATTNSNTFLNIVASGVGTANSVGSSTQITGTNGITVSSDTAGKLIVARDSNSPTATKLQTARKIALTGAVTGSVNFDGSRNVSLATALKGIDRREYTGTLTPSHNSFKSQKVPITGSVEVLPNGRMVQYFTFVCPVVYFHKHGLSAFYREKLGVQTFAAADSPHLELPLWTPMPNKVQEAHIYLGTAGNHYSYGEALEWIYDWDAILNHQSNIKDKAYFAFRRWDGTSDEIITFTIVVEGY</sequence>
<evidence type="ECO:0000313" key="1">
    <source>
        <dbReference type="EMBL" id="STZ09335.1"/>
    </source>
</evidence>
<accession>A0A378R272</accession>
<dbReference type="OrthoDB" id="6713574at2"/>
<dbReference type="Pfam" id="PF22337">
    <property type="entry name" value="Phage_fiber_rpt"/>
    <property type="match status" value="2"/>
</dbReference>
<dbReference type="RefSeq" id="WP_029103143.1">
    <property type="nucleotide sequence ID" value="NZ_UGQB01000004.1"/>
</dbReference>
<gene>
    <name evidence="1" type="ORF">NCTC12877_02351</name>
</gene>
<name>A0A378R272_9GAMM</name>
<dbReference type="Proteomes" id="UP000254065">
    <property type="component" value="Unassembled WGS sequence"/>
</dbReference>
<reference evidence="1 2" key="1">
    <citation type="submission" date="2018-06" db="EMBL/GenBank/DDBJ databases">
        <authorList>
            <consortium name="Pathogen Informatics"/>
            <person name="Doyle S."/>
        </authorList>
    </citation>
    <scope>NUCLEOTIDE SEQUENCE [LARGE SCALE GENOMIC DNA]</scope>
    <source>
        <strain evidence="1 2">NCTC12877</strain>
    </source>
</reference>
<evidence type="ECO:0000313" key="2">
    <source>
        <dbReference type="Proteomes" id="UP000254065"/>
    </source>
</evidence>
<keyword evidence="2" id="KW-1185">Reference proteome</keyword>
<protein>
    <submittedName>
        <fullName evidence="1">Uncharacterized protein</fullName>
    </submittedName>
</protein>
<dbReference type="CDD" id="cd19958">
    <property type="entry name" value="pyocin_knob"/>
    <property type="match status" value="1"/>
</dbReference>
<dbReference type="AlphaFoldDB" id="A0A378R272"/>
<proteinExistence type="predicted"/>
<dbReference type="STRING" id="1122244.GCA_000426885_01626"/>
<dbReference type="InterPro" id="IPR054500">
    <property type="entry name" value="Phage_fiber_rpt"/>
</dbReference>
<dbReference type="EMBL" id="UGQB01000004">
    <property type="protein sequence ID" value="STZ09335.1"/>
    <property type="molecule type" value="Genomic_DNA"/>
</dbReference>
<organism evidence="1 2">
    <name type="scientific">Moraxella caprae</name>
    <dbReference type="NCBI Taxonomy" id="90240"/>
    <lineage>
        <taxon>Bacteria</taxon>
        <taxon>Pseudomonadati</taxon>
        <taxon>Pseudomonadota</taxon>
        <taxon>Gammaproteobacteria</taxon>
        <taxon>Moraxellales</taxon>
        <taxon>Moraxellaceae</taxon>
        <taxon>Moraxella</taxon>
    </lineage>
</organism>